<dbReference type="Pfam" id="PF00145">
    <property type="entry name" value="DNA_methylase"/>
    <property type="match status" value="1"/>
</dbReference>
<evidence type="ECO:0000313" key="8">
    <source>
        <dbReference type="EMBL" id="RXK12873.1"/>
    </source>
</evidence>
<dbReference type="Proteomes" id="UP000290092">
    <property type="component" value="Unassembled WGS sequence"/>
</dbReference>
<name>A0AAX2AE06_9BACT</name>
<dbReference type="SUPFAM" id="SSF53335">
    <property type="entry name" value="S-adenosyl-L-methionine-dependent methyltransferases"/>
    <property type="match status" value="1"/>
</dbReference>
<dbReference type="AlphaFoldDB" id="A0AAX2AE06"/>
<comment type="catalytic activity">
    <reaction evidence="6">
        <text>a 2'-deoxycytidine in DNA + S-adenosyl-L-methionine = a 5-methyl-2'-deoxycytidine in DNA + S-adenosyl-L-homocysteine + H(+)</text>
        <dbReference type="Rhea" id="RHEA:13681"/>
        <dbReference type="Rhea" id="RHEA-COMP:11369"/>
        <dbReference type="Rhea" id="RHEA-COMP:11370"/>
        <dbReference type="ChEBI" id="CHEBI:15378"/>
        <dbReference type="ChEBI" id="CHEBI:57856"/>
        <dbReference type="ChEBI" id="CHEBI:59789"/>
        <dbReference type="ChEBI" id="CHEBI:85452"/>
        <dbReference type="ChEBI" id="CHEBI:85454"/>
        <dbReference type="EC" id="2.1.1.37"/>
    </reaction>
</comment>
<proteinExistence type="inferred from homology"/>
<evidence type="ECO:0000313" key="9">
    <source>
        <dbReference type="Proteomes" id="UP000290092"/>
    </source>
</evidence>
<protein>
    <recommendedName>
        <fullName evidence="1">DNA (cytosine-5-)-methyltransferase</fullName>
        <ecNumber evidence="1">2.1.1.37</ecNumber>
    </recommendedName>
</protein>
<keyword evidence="5" id="KW-0680">Restriction system</keyword>
<dbReference type="InterPro" id="IPR001525">
    <property type="entry name" value="C5_MeTfrase"/>
</dbReference>
<dbReference type="InterPro" id="IPR050750">
    <property type="entry name" value="C5-MTase"/>
</dbReference>
<dbReference type="GO" id="GO:0009307">
    <property type="term" value="P:DNA restriction-modification system"/>
    <property type="evidence" value="ECO:0007669"/>
    <property type="project" value="UniProtKB-KW"/>
</dbReference>
<keyword evidence="9" id="KW-1185">Reference proteome</keyword>
<dbReference type="GO" id="GO:0003886">
    <property type="term" value="F:DNA (cytosine-5-)-methyltransferase activity"/>
    <property type="evidence" value="ECO:0007669"/>
    <property type="project" value="UniProtKB-EC"/>
</dbReference>
<comment type="caution">
    <text evidence="8">The sequence shown here is derived from an EMBL/GenBank/DDBJ whole genome shotgun (WGS) entry which is preliminary data.</text>
</comment>
<evidence type="ECO:0000256" key="3">
    <source>
        <dbReference type="ARBA" id="ARBA00022679"/>
    </source>
</evidence>
<dbReference type="EC" id="2.1.1.37" evidence="1"/>
<gene>
    <name evidence="8" type="ORF">CP985_14240</name>
</gene>
<comment type="similarity">
    <text evidence="7">Belongs to the class I-like SAM-binding methyltransferase superfamily. C5-methyltransferase family.</text>
</comment>
<keyword evidence="2 7" id="KW-0489">Methyltransferase</keyword>
<reference evidence="8 9" key="1">
    <citation type="submission" date="2017-09" db="EMBL/GenBank/DDBJ databases">
        <title>Genomics of the genus Arcobacter.</title>
        <authorList>
            <person name="Perez-Cataluna A."/>
            <person name="Figueras M.J."/>
            <person name="Salas-Masso N."/>
        </authorList>
    </citation>
    <scope>NUCLEOTIDE SEQUENCE [LARGE SCALE GENOMIC DNA]</scope>
    <source>
        <strain evidence="8 9">CECT 7386</strain>
    </source>
</reference>
<dbReference type="KEGG" id="amyt:AMYT_a0029"/>
<dbReference type="Gene3D" id="3.90.120.10">
    <property type="entry name" value="DNA Methylase, subunit A, domain 2"/>
    <property type="match status" value="1"/>
</dbReference>
<evidence type="ECO:0000256" key="4">
    <source>
        <dbReference type="ARBA" id="ARBA00022691"/>
    </source>
</evidence>
<evidence type="ECO:0000256" key="6">
    <source>
        <dbReference type="ARBA" id="ARBA00047422"/>
    </source>
</evidence>
<evidence type="ECO:0000256" key="1">
    <source>
        <dbReference type="ARBA" id="ARBA00011975"/>
    </source>
</evidence>
<accession>A0AAX2AE06</accession>
<feature type="active site" evidence="7">
    <location>
        <position position="222"/>
    </location>
</feature>
<dbReference type="RefSeq" id="WP_114843238.1">
    <property type="nucleotide sequence ID" value="NZ_CP031220.1"/>
</dbReference>
<evidence type="ECO:0000256" key="7">
    <source>
        <dbReference type="PROSITE-ProRule" id="PRU01016"/>
    </source>
</evidence>
<dbReference type="GO" id="GO:0032259">
    <property type="term" value="P:methylation"/>
    <property type="evidence" value="ECO:0007669"/>
    <property type="project" value="UniProtKB-KW"/>
</dbReference>
<keyword evidence="3 7" id="KW-0808">Transferase</keyword>
<dbReference type="Gene3D" id="3.40.50.150">
    <property type="entry name" value="Vaccinia Virus protein VP39"/>
    <property type="match status" value="1"/>
</dbReference>
<dbReference type="PROSITE" id="PS51679">
    <property type="entry name" value="SAM_MT_C5"/>
    <property type="match status" value="1"/>
</dbReference>
<evidence type="ECO:0000256" key="2">
    <source>
        <dbReference type="ARBA" id="ARBA00022603"/>
    </source>
</evidence>
<organism evidence="8 9">
    <name type="scientific">Malaciobacter mytili LMG 24559</name>
    <dbReference type="NCBI Taxonomy" id="1032238"/>
    <lineage>
        <taxon>Bacteria</taxon>
        <taxon>Pseudomonadati</taxon>
        <taxon>Campylobacterota</taxon>
        <taxon>Epsilonproteobacteria</taxon>
        <taxon>Campylobacterales</taxon>
        <taxon>Arcobacteraceae</taxon>
        <taxon>Malaciobacter</taxon>
    </lineage>
</organism>
<dbReference type="InterPro" id="IPR029063">
    <property type="entry name" value="SAM-dependent_MTases_sf"/>
</dbReference>
<sequence>MCNIPNIITKQLKLQPSQNGKKLVISTNWLPLFGFEYGVKIVEELIGPGKGLLIRLANENDSKIKKVYQREYKTRKNNPLETLLDIRSQKLINQAFPEETKNVHITFKKGLIEIKPIANKVYGVIQKFKKLKNPLTATLACSSGIDGFSLQENKFQIDTLIEYRPHEKRDKKDLSETGALNALDNLNINTLINEDIMTLDLDRIEKLTNISKNTLYHVSLQCDDFSNVKASSLKNKSLDEGSSTLDMVFDALTFANKFLPPTILIENVKGFKNSDAGKILVSRLKRLGYEIKHEIFDSRDFGGLTSRVRYYLIATLLPFDYNLPKVTFRNTNEIWDTYIEPYIVSGEAREVTFSKSLQDGLKTNRIRLIKRDSLYSPTFLKSQDRMAKDSVVIQDEKRENKLFFPSNEMMARLMSIPNEFTFKTCSKTIESEIIGQSIDYLLHNVLIKSIKDYLLFAHAKLNNRLF</sequence>
<dbReference type="PANTHER" id="PTHR46098">
    <property type="entry name" value="TRNA (CYTOSINE(38)-C(5))-METHYLTRANSFERASE"/>
    <property type="match status" value="1"/>
</dbReference>
<dbReference type="PANTHER" id="PTHR46098:SF1">
    <property type="entry name" value="TRNA (CYTOSINE(38)-C(5))-METHYLTRANSFERASE"/>
    <property type="match status" value="1"/>
</dbReference>
<evidence type="ECO:0000256" key="5">
    <source>
        <dbReference type="ARBA" id="ARBA00022747"/>
    </source>
</evidence>
<dbReference type="EMBL" id="NXID01000076">
    <property type="protein sequence ID" value="RXK12873.1"/>
    <property type="molecule type" value="Genomic_DNA"/>
</dbReference>
<keyword evidence="4 7" id="KW-0949">S-adenosyl-L-methionine</keyword>